<dbReference type="GO" id="GO:0008483">
    <property type="term" value="F:transaminase activity"/>
    <property type="evidence" value="ECO:0007669"/>
    <property type="project" value="UniProtKB-KW"/>
</dbReference>
<dbReference type="Pfam" id="PF01041">
    <property type="entry name" value="DegT_DnrJ_EryC1"/>
    <property type="match status" value="1"/>
</dbReference>
<dbReference type="GO" id="GO:0000271">
    <property type="term" value="P:polysaccharide biosynthetic process"/>
    <property type="evidence" value="ECO:0007669"/>
    <property type="project" value="TreeGrafter"/>
</dbReference>
<comment type="similarity">
    <text evidence="1">Belongs to the DegT/DnrJ/EryC1 family.</text>
</comment>
<name>A0AAP2ZBN4_9EURY</name>
<dbReference type="InterPro" id="IPR015422">
    <property type="entry name" value="PyrdxlP-dep_Trfase_small"/>
</dbReference>
<reference evidence="3 4" key="1">
    <citation type="submission" date="2022-09" db="EMBL/GenBank/DDBJ databases">
        <title>Enrichment on poylsaccharides allowed isolation of novel metabolic and taxonomic groups of Haloarchaea.</title>
        <authorList>
            <person name="Sorokin D.Y."/>
            <person name="Elcheninov A.G."/>
            <person name="Khizhniak T.V."/>
            <person name="Kolganova T.V."/>
            <person name="Kublanov I.V."/>
        </authorList>
    </citation>
    <scope>NUCLEOTIDE SEQUENCE [LARGE SCALE GENOMIC DNA]</scope>
    <source>
        <strain evidence="3 4">AArc-curdl1</strain>
    </source>
</reference>
<gene>
    <name evidence="3" type="ORF">OB919_19770</name>
</gene>
<dbReference type="PANTHER" id="PTHR30244:SF42">
    <property type="entry name" value="UDP-2-ACETAMIDO-2-DEOXY-3-OXO-D-GLUCURONATE AMINOTRANSFERASE"/>
    <property type="match status" value="1"/>
</dbReference>
<evidence type="ECO:0000256" key="2">
    <source>
        <dbReference type="SAM" id="MobiDB-lite"/>
    </source>
</evidence>
<comment type="caution">
    <text evidence="3">The sequence shown here is derived from an EMBL/GenBank/DDBJ whole genome shotgun (WGS) entry which is preliminary data.</text>
</comment>
<feature type="compositionally biased region" description="Polar residues" evidence="2">
    <location>
        <begin position="12"/>
        <end position="26"/>
    </location>
</feature>
<dbReference type="RefSeq" id="WP_342810493.1">
    <property type="nucleotide sequence ID" value="NZ_JAOPJZ010000032.1"/>
</dbReference>
<dbReference type="Gene3D" id="3.90.1150.10">
    <property type="entry name" value="Aspartate Aminotransferase, domain 1"/>
    <property type="match status" value="1"/>
</dbReference>
<feature type="region of interest" description="Disordered" evidence="2">
    <location>
        <begin position="11"/>
        <end position="32"/>
    </location>
</feature>
<dbReference type="AlphaFoldDB" id="A0AAP2ZBN4"/>
<dbReference type="EMBL" id="JAOPJZ010000032">
    <property type="protein sequence ID" value="MCU4754191.1"/>
    <property type="molecule type" value="Genomic_DNA"/>
</dbReference>
<keyword evidence="1" id="KW-0663">Pyridoxal phosphate</keyword>
<proteinExistence type="inferred from homology"/>
<evidence type="ECO:0000256" key="1">
    <source>
        <dbReference type="RuleBase" id="RU004508"/>
    </source>
</evidence>
<dbReference type="InterPro" id="IPR015424">
    <property type="entry name" value="PyrdxlP-dep_Trfase"/>
</dbReference>
<dbReference type="Proteomes" id="UP001321047">
    <property type="component" value="Unassembled WGS sequence"/>
</dbReference>
<dbReference type="InterPro" id="IPR015421">
    <property type="entry name" value="PyrdxlP-dep_Trfase_major"/>
</dbReference>
<organism evidence="3 4">
    <name type="scientific">Natronosalvus hydrolyticus</name>
    <dbReference type="NCBI Taxonomy" id="2979988"/>
    <lineage>
        <taxon>Archaea</taxon>
        <taxon>Methanobacteriati</taxon>
        <taxon>Methanobacteriota</taxon>
        <taxon>Stenosarchaea group</taxon>
        <taxon>Halobacteria</taxon>
        <taxon>Halobacteriales</taxon>
        <taxon>Natrialbaceae</taxon>
        <taxon>Natronosalvus</taxon>
    </lineage>
</organism>
<dbReference type="InterPro" id="IPR000653">
    <property type="entry name" value="DegT/StrS_aminotransferase"/>
</dbReference>
<sequence length="392" mass="42821">MIRAQPSLLEWSATNNGSTPDESTATVDDGSYSPPTDVEAFLRQYADTYRYYGSGKCALRDGLAAVCSPGQNVLVPAYLPDAVVEPLFELGLEPRRYAIYDTLAPVIADLESRADDRTGAVVSVNYFGFPQPGLKAIAELADENDWVHVDDNAHGALSVDETHGLLGTVGDIGITSLWKTLPVGDGAVLYCNDPEIADTFEPSDLAGVADSFTRSDLAFVCKSVAGDLLDSTAVLNDAARSLITSRSPQRESDPRGRYESTKVPMSRLSSFVLTRANPIEIVARRRANYLAWHALFHSRPDVTPVFDELPPGICPQVYPVRTAEAKKLLRLLERYGVDGAHTWPRLATAVLEDEAYETAHRLAREIVVLPVHQHIDTDTVVAIRDEIERSIG</sequence>
<dbReference type="SUPFAM" id="SSF53383">
    <property type="entry name" value="PLP-dependent transferases"/>
    <property type="match status" value="1"/>
</dbReference>
<evidence type="ECO:0000313" key="4">
    <source>
        <dbReference type="Proteomes" id="UP001321047"/>
    </source>
</evidence>
<dbReference type="Gene3D" id="3.40.640.10">
    <property type="entry name" value="Type I PLP-dependent aspartate aminotransferase-like (Major domain)"/>
    <property type="match status" value="1"/>
</dbReference>
<keyword evidence="3" id="KW-0808">Transferase</keyword>
<evidence type="ECO:0000313" key="3">
    <source>
        <dbReference type="EMBL" id="MCU4754191.1"/>
    </source>
</evidence>
<keyword evidence="3" id="KW-0032">Aminotransferase</keyword>
<keyword evidence="4" id="KW-1185">Reference proteome</keyword>
<protein>
    <submittedName>
        <fullName evidence="3">DegT/DnrJ/EryC1/StrS family aminotransferase</fullName>
    </submittedName>
</protein>
<accession>A0AAP2ZBN4</accession>
<dbReference type="GO" id="GO:0030170">
    <property type="term" value="F:pyridoxal phosphate binding"/>
    <property type="evidence" value="ECO:0007669"/>
    <property type="project" value="TreeGrafter"/>
</dbReference>
<dbReference type="PANTHER" id="PTHR30244">
    <property type="entry name" value="TRANSAMINASE"/>
    <property type="match status" value="1"/>
</dbReference>